<reference evidence="3 5" key="2">
    <citation type="journal article" date="2018" name="Emerg. Microbes Infect.">
        <title>Phenotypic and molecular analysis of nontypeable Group B streptococci: identification of cps2a and hybrid cps2a/cps5 Group B streptococcal capsule gene clusters.</title>
        <authorList>
            <person name="Alhhazmi A."/>
            <person name="Tyrrell G.J."/>
        </authorList>
    </citation>
    <scope>NUCLEOTIDE SEQUENCE [LARGE SCALE GENOMIC DNA]</scope>
    <source>
        <strain evidence="3 5">PLGBS17</strain>
    </source>
</reference>
<organism evidence="3 5">
    <name type="scientific">Streptococcus agalactiae</name>
    <dbReference type="NCBI Taxonomy" id="1311"/>
    <lineage>
        <taxon>Bacteria</taxon>
        <taxon>Bacillati</taxon>
        <taxon>Bacillota</taxon>
        <taxon>Bacilli</taxon>
        <taxon>Lactobacillales</taxon>
        <taxon>Streptococcaceae</taxon>
        <taxon>Streptococcus</taxon>
    </lineage>
</organism>
<evidence type="ECO:0000313" key="4">
    <source>
        <dbReference type="Proteomes" id="UP000035174"/>
    </source>
</evidence>
<reference evidence="1 4" key="1">
    <citation type="journal article" date="2015" name="PLoS ONE">
        <title>Genomic analysis reveals the molecular basis for capsule loss in the group B streptococcus population.</title>
        <authorList>
            <consortium name="DEVANI Consortium"/>
            <person name="Rosini R."/>
            <person name="Campisi E."/>
            <person name="De Chiara M."/>
            <person name="Tettelin H."/>
            <person name="Rinaudo D."/>
            <person name="Toniolo C."/>
            <person name="Metruccio M."/>
            <person name="Guidotti S."/>
            <person name="Sorensen U.B."/>
            <person name="Kilian M."/>
            <person name="Ramirez M."/>
            <person name="Janulczyk R."/>
            <person name="Donati C."/>
            <person name="Grandi G."/>
            <person name="Margarit I."/>
        </authorList>
    </citation>
    <scope>NUCLEOTIDE SEQUENCE [LARGE SCALE GENOMIC DNA]</scope>
    <source>
        <strain evidence="1 4">ES-PW-063</strain>
    </source>
</reference>
<dbReference type="KEGG" id="sagg:EN73_03220"/>
<evidence type="ECO:0000313" key="3">
    <source>
        <dbReference type="EMBL" id="RDY91481.1"/>
    </source>
</evidence>
<dbReference type="RefSeq" id="WP_000039331.1">
    <property type="nucleotide sequence ID" value="NZ_AP020310.1"/>
</dbReference>
<dbReference type="EMBL" id="JASOIH010000001">
    <property type="protein sequence ID" value="MDK6898489.1"/>
    <property type="molecule type" value="Genomic_DNA"/>
</dbReference>
<dbReference type="Gene3D" id="3.40.50.450">
    <property type="match status" value="1"/>
</dbReference>
<dbReference type="EMBL" id="LCVB01000027">
    <property type="protein sequence ID" value="KLJ29705.1"/>
    <property type="molecule type" value="Genomic_DNA"/>
</dbReference>
<name>A0A0E1EFV3_STRAG</name>
<evidence type="ECO:0000313" key="2">
    <source>
        <dbReference type="EMBL" id="MDK6898489.1"/>
    </source>
</evidence>
<evidence type="ECO:0000313" key="1">
    <source>
        <dbReference type="EMBL" id="KLJ29705.1"/>
    </source>
</evidence>
<evidence type="ECO:0008006" key="6">
    <source>
        <dbReference type="Google" id="ProtNLM"/>
    </source>
</evidence>
<reference evidence="2" key="3">
    <citation type="submission" date="2023-05" db="EMBL/GenBank/DDBJ databases">
        <title>Cataloging the Phylogenetic Diversity of Human Bladder Bacteria.</title>
        <authorList>
            <person name="Du J."/>
        </authorList>
    </citation>
    <scope>NUCLEOTIDE SEQUENCE</scope>
    <source>
        <strain evidence="2">UMB8703</strain>
    </source>
</reference>
<dbReference type="Proteomes" id="UP001230629">
    <property type="component" value="Unassembled WGS sequence"/>
</dbReference>
<accession>A0A0E1EFV3</accession>
<protein>
    <recommendedName>
        <fullName evidence="6">Nucleoside 2-deoxyribosyltransferase</fullName>
    </recommendedName>
</protein>
<dbReference type="AlphaFoldDB" id="A0A0E1EFV3"/>
<dbReference type="KEGG" id="sage:EN72_03145"/>
<dbReference type="Proteomes" id="UP000256718">
    <property type="component" value="Unassembled WGS sequence"/>
</dbReference>
<evidence type="ECO:0000313" key="5">
    <source>
        <dbReference type="Proteomes" id="UP000256718"/>
    </source>
</evidence>
<gene>
    <name evidence="3" type="ORF">C4618_00290</name>
    <name evidence="2" type="ORF">QP229_00535</name>
    <name evidence="1" type="ORF">WA45_04985</name>
</gene>
<dbReference type="Proteomes" id="UP000035174">
    <property type="component" value="Unassembled WGS sequence"/>
</dbReference>
<sequence length="231" mass="26500">MSKKSCFVVSAIGEESSEIRNHSDSVLNYIIKPALIEKYQVTRADELYHSDRIDDKIFDALSTADLVIVDITGNNPNVFLELGFRKALNLPTIFLRQKTDEDIPFDIRTINTIHYDLKNSESKVVLDSVQETIRRIQKTEENIDFSIIHEPNDQSASVQDIIQLKTSINNIYDAIENLSDKIENNSTQKRPMTQEDLIMMAFQEPEKLEKIFELQTKYPNAFNSPSNALND</sequence>
<dbReference type="EMBL" id="QHGZ01000009">
    <property type="protein sequence ID" value="RDY91481.1"/>
    <property type="molecule type" value="Genomic_DNA"/>
</dbReference>
<comment type="caution">
    <text evidence="3">The sequence shown here is derived from an EMBL/GenBank/DDBJ whole genome shotgun (WGS) entry which is preliminary data.</text>
</comment>
<proteinExistence type="predicted"/>